<proteinExistence type="predicted"/>
<evidence type="ECO:0000259" key="1">
    <source>
        <dbReference type="Pfam" id="PF01208"/>
    </source>
</evidence>
<gene>
    <name evidence="2" type="ORF">IAB51_02645</name>
</gene>
<name>A0A9D1FKW3_9FIRM</name>
<dbReference type="Proteomes" id="UP000824002">
    <property type="component" value="Unassembled WGS sequence"/>
</dbReference>
<dbReference type="SUPFAM" id="SSF51726">
    <property type="entry name" value="UROD/MetE-like"/>
    <property type="match status" value="1"/>
</dbReference>
<dbReference type="AlphaFoldDB" id="A0A9D1FKW3"/>
<dbReference type="Pfam" id="PF01208">
    <property type="entry name" value="URO-D"/>
    <property type="match status" value="1"/>
</dbReference>
<dbReference type="Gene3D" id="3.20.20.210">
    <property type="match status" value="1"/>
</dbReference>
<protein>
    <recommendedName>
        <fullName evidence="1">Uroporphyrinogen decarboxylase (URO-D) domain-containing protein</fullName>
    </recommendedName>
</protein>
<dbReference type="PANTHER" id="PTHR47099:SF1">
    <property type="entry name" value="METHYLCOBAMIDE:COM METHYLTRANSFERASE MTBA"/>
    <property type="match status" value="1"/>
</dbReference>
<evidence type="ECO:0000313" key="2">
    <source>
        <dbReference type="EMBL" id="HIS75686.1"/>
    </source>
</evidence>
<feature type="domain" description="Uroporphyrinogen decarboxylase (URO-D)" evidence="1">
    <location>
        <begin position="130"/>
        <end position="312"/>
    </location>
</feature>
<reference evidence="2" key="1">
    <citation type="submission" date="2020-10" db="EMBL/GenBank/DDBJ databases">
        <authorList>
            <person name="Gilroy R."/>
        </authorList>
    </citation>
    <scope>NUCLEOTIDE SEQUENCE</scope>
    <source>
        <strain evidence="2">CHK199-13235</strain>
    </source>
</reference>
<dbReference type="InterPro" id="IPR052024">
    <property type="entry name" value="Methanogen_methyltrans"/>
</dbReference>
<dbReference type="InterPro" id="IPR000257">
    <property type="entry name" value="Uroporphyrinogen_deCOase"/>
</dbReference>
<dbReference type="EMBL" id="DVJP01000022">
    <property type="protein sequence ID" value="HIS75686.1"/>
    <property type="molecule type" value="Genomic_DNA"/>
</dbReference>
<organism evidence="2 3">
    <name type="scientific">Candidatus Merdivicinus excrementipullorum</name>
    <dbReference type="NCBI Taxonomy" id="2840867"/>
    <lineage>
        <taxon>Bacteria</taxon>
        <taxon>Bacillati</taxon>
        <taxon>Bacillota</taxon>
        <taxon>Clostridia</taxon>
        <taxon>Eubacteriales</taxon>
        <taxon>Oscillospiraceae</taxon>
        <taxon>Oscillospiraceae incertae sedis</taxon>
        <taxon>Candidatus Merdivicinus</taxon>
    </lineage>
</organism>
<dbReference type="GO" id="GO:0004853">
    <property type="term" value="F:uroporphyrinogen decarboxylase activity"/>
    <property type="evidence" value="ECO:0007669"/>
    <property type="project" value="InterPro"/>
</dbReference>
<dbReference type="InterPro" id="IPR038071">
    <property type="entry name" value="UROD/MetE-like_sf"/>
</dbReference>
<reference evidence="2" key="2">
    <citation type="journal article" date="2021" name="PeerJ">
        <title>Extensive microbial diversity within the chicken gut microbiome revealed by metagenomics and culture.</title>
        <authorList>
            <person name="Gilroy R."/>
            <person name="Ravi A."/>
            <person name="Getino M."/>
            <person name="Pursley I."/>
            <person name="Horton D.L."/>
            <person name="Alikhan N.F."/>
            <person name="Baker D."/>
            <person name="Gharbi K."/>
            <person name="Hall N."/>
            <person name="Watson M."/>
            <person name="Adriaenssens E.M."/>
            <person name="Foster-Nyarko E."/>
            <person name="Jarju S."/>
            <person name="Secka A."/>
            <person name="Antonio M."/>
            <person name="Oren A."/>
            <person name="Chaudhuri R.R."/>
            <person name="La Ragione R."/>
            <person name="Hildebrand F."/>
            <person name="Pallen M.J."/>
        </authorList>
    </citation>
    <scope>NUCLEOTIDE SEQUENCE</scope>
    <source>
        <strain evidence="2">CHK199-13235</strain>
    </source>
</reference>
<dbReference type="GO" id="GO:0006779">
    <property type="term" value="P:porphyrin-containing compound biosynthetic process"/>
    <property type="evidence" value="ECO:0007669"/>
    <property type="project" value="InterPro"/>
</dbReference>
<dbReference type="PANTHER" id="PTHR47099">
    <property type="entry name" value="METHYLCOBAMIDE:COM METHYLTRANSFERASE MTBA"/>
    <property type="match status" value="1"/>
</dbReference>
<accession>A0A9D1FKW3</accession>
<sequence length="322" mass="37120">MKSYELVAKTLRGENTGRTPLYGWIWDNVNEKIAERFGSLEAFEDHYEFDAAHIFGGPSPYDDRKLEQLRNEGQEITPEALLQLPMQDANRMEDYESIRKALAYQRGDRGRFCYMQTPGIFECLNGPFGIENHLLYLALYPDELAEVYRRQAEWNRQFALNVCELGMDMVHVSDDWGAQKSLMFSPQTWRELIFPNHKLVTDAVKKAGKFVSLHSDGNVSSVLDGIVELGYDVVHPYQETAGMDYQVYLDKYADKFAIMGGICIQSTLGFGDYKRLESEIRRVFSLLKGKRWICCTTHLVQPHCSIEELVFAYDLAYKLARE</sequence>
<evidence type="ECO:0000313" key="3">
    <source>
        <dbReference type="Proteomes" id="UP000824002"/>
    </source>
</evidence>
<comment type="caution">
    <text evidence="2">The sequence shown here is derived from an EMBL/GenBank/DDBJ whole genome shotgun (WGS) entry which is preliminary data.</text>
</comment>